<dbReference type="EC" id="3.6.1.7" evidence="2 5"/>
<dbReference type="SUPFAM" id="SSF54975">
    <property type="entry name" value="Acylphosphatase/BLUF domain-like"/>
    <property type="match status" value="1"/>
</dbReference>
<dbReference type="GO" id="GO:0003998">
    <property type="term" value="F:acylphosphatase activity"/>
    <property type="evidence" value="ECO:0007669"/>
    <property type="project" value="UniProtKB-EC"/>
</dbReference>
<evidence type="ECO:0000313" key="8">
    <source>
        <dbReference type="EMBL" id="TVY32031.1"/>
    </source>
</evidence>
<evidence type="ECO:0000256" key="1">
    <source>
        <dbReference type="ARBA" id="ARBA00005614"/>
    </source>
</evidence>
<dbReference type="PANTHER" id="PTHR10029:SF3">
    <property type="entry name" value="ACYLPHOSPHATASE-RELATED"/>
    <property type="match status" value="1"/>
</dbReference>
<protein>
    <recommendedName>
        <fullName evidence="2 5">acylphosphatase</fullName>
        <ecNumber evidence="2 5">3.6.1.7</ecNumber>
    </recommendedName>
</protein>
<evidence type="ECO:0000259" key="7">
    <source>
        <dbReference type="PROSITE" id="PS51160"/>
    </source>
</evidence>
<dbReference type="PANTHER" id="PTHR10029">
    <property type="entry name" value="ACYLPHOSPHATASE"/>
    <property type="match status" value="1"/>
</dbReference>
<feature type="active site" evidence="5">
    <location>
        <position position="67"/>
    </location>
</feature>
<feature type="domain" description="Acylphosphatase-like" evidence="7">
    <location>
        <begin position="35"/>
        <end position="120"/>
    </location>
</feature>
<comment type="similarity">
    <text evidence="1 6">Belongs to the acylphosphatase family.</text>
</comment>
<evidence type="ECO:0000256" key="4">
    <source>
        <dbReference type="ARBA" id="ARBA00047645"/>
    </source>
</evidence>
<reference evidence="8 9" key="1">
    <citation type="submission" date="2018-05" db="EMBL/GenBank/DDBJ databases">
        <title>Genome sequencing and assembly of the regulated plant pathogen Lachnellula willkommii and related sister species for the development of diagnostic species identification markers.</title>
        <authorList>
            <person name="Giroux E."/>
            <person name="Bilodeau G."/>
        </authorList>
    </citation>
    <scope>NUCLEOTIDE SEQUENCE [LARGE SCALE GENOMIC DNA]</scope>
    <source>
        <strain evidence="8 9">CBS 197.66</strain>
    </source>
</reference>
<dbReference type="Gene3D" id="3.30.70.100">
    <property type="match status" value="1"/>
</dbReference>
<gene>
    <name evidence="8" type="primary">acyP</name>
    <name evidence="8" type="ORF">LSUB1_G007955</name>
</gene>
<evidence type="ECO:0000256" key="5">
    <source>
        <dbReference type="PROSITE-ProRule" id="PRU00520"/>
    </source>
</evidence>
<evidence type="ECO:0000256" key="2">
    <source>
        <dbReference type="ARBA" id="ARBA00012150"/>
    </source>
</evidence>
<comment type="catalytic activity">
    <reaction evidence="4 5">
        <text>an acyl phosphate + H2O = a carboxylate + phosphate + H(+)</text>
        <dbReference type="Rhea" id="RHEA:14965"/>
        <dbReference type="ChEBI" id="CHEBI:15377"/>
        <dbReference type="ChEBI" id="CHEBI:15378"/>
        <dbReference type="ChEBI" id="CHEBI:29067"/>
        <dbReference type="ChEBI" id="CHEBI:43474"/>
        <dbReference type="ChEBI" id="CHEBI:59918"/>
        <dbReference type="EC" id="3.6.1.7"/>
    </reaction>
</comment>
<name>A0A8H8RB97_9HELO</name>
<dbReference type="InterPro" id="IPR036046">
    <property type="entry name" value="Acylphosphatase-like_dom_sf"/>
</dbReference>
<dbReference type="EMBL" id="QGMJ01001181">
    <property type="protein sequence ID" value="TVY32031.1"/>
    <property type="molecule type" value="Genomic_DNA"/>
</dbReference>
<dbReference type="Proteomes" id="UP000462212">
    <property type="component" value="Unassembled WGS sequence"/>
</dbReference>
<dbReference type="InterPro" id="IPR020456">
    <property type="entry name" value="Acylphosphatase"/>
</dbReference>
<dbReference type="OrthoDB" id="7961613at2759"/>
<dbReference type="InterPro" id="IPR001792">
    <property type="entry name" value="Acylphosphatase-like_dom"/>
</dbReference>
<evidence type="ECO:0000313" key="9">
    <source>
        <dbReference type="Proteomes" id="UP000462212"/>
    </source>
</evidence>
<comment type="caution">
    <text evidence="8">The sequence shown here is derived from an EMBL/GenBank/DDBJ whole genome shotgun (WGS) entry which is preliminary data.</text>
</comment>
<organism evidence="8 9">
    <name type="scientific">Lachnellula subtilissima</name>
    <dbReference type="NCBI Taxonomy" id="602034"/>
    <lineage>
        <taxon>Eukaryota</taxon>
        <taxon>Fungi</taxon>
        <taxon>Dikarya</taxon>
        <taxon>Ascomycota</taxon>
        <taxon>Pezizomycotina</taxon>
        <taxon>Leotiomycetes</taxon>
        <taxon>Helotiales</taxon>
        <taxon>Lachnaceae</taxon>
        <taxon>Lachnellula</taxon>
    </lineage>
</organism>
<keyword evidence="9" id="KW-1185">Reference proteome</keyword>
<dbReference type="AlphaFoldDB" id="A0A8H8RB97"/>
<feature type="active site" evidence="5">
    <location>
        <position position="49"/>
    </location>
</feature>
<sequence length="120" mass="13631">MAQRISFRVHGEVQVHFQCGGDFNAVERRKKEWTNVRLILCGYAGVGFRYFTRKRATAYNLTGWVKNAPNNKVEGEAQGEEGDIEKLLKALDRGPSHSEVVKVEREEMDVKEGESAFTVK</sequence>
<proteinExistence type="inferred from homology"/>
<accession>A0A8H8RB97</accession>
<evidence type="ECO:0000256" key="3">
    <source>
        <dbReference type="ARBA" id="ARBA00022801"/>
    </source>
</evidence>
<dbReference type="PROSITE" id="PS51160">
    <property type="entry name" value="ACYLPHOSPHATASE_3"/>
    <property type="match status" value="1"/>
</dbReference>
<dbReference type="Pfam" id="PF00708">
    <property type="entry name" value="Acylphosphatase"/>
    <property type="match status" value="1"/>
</dbReference>
<keyword evidence="3 5" id="KW-0378">Hydrolase</keyword>
<evidence type="ECO:0000256" key="6">
    <source>
        <dbReference type="RuleBase" id="RU004168"/>
    </source>
</evidence>